<gene>
    <name evidence="1" type="ORF">IHE45_05G048000</name>
</gene>
<dbReference type="Proteomes" id="UP000827976">
    <property type="component" value="Chromosome 5"/>
</dbReference>
<organism evidence="1 2">
    <name type="scientific">Dioscorea alata</name>
    <name type="common">Purple yam</name>
    <dbReference type="NCBI Taxonomy" id="55571"/>
    <lineage>
        <taxon>Eukaryota</taxon>
        <taxon>Viridiplantae</taxon>
        <taxon>Streptophyta</taxon>
        <taxon>Embryophyta</taxon>
        <taxon>Tracheophyta</taxon>
        <taxon>Spermatophyta</taxon>
        <taxon>Magnoliopsida</taxon>
        <taxon>Liliopsida</taxon>
        <taxon>Dioscoreales</taxon>
        <taxon>Dioscoreaceae</taxon>
        <taxon>Dioscorea</taxon>
    </lineage>
</organism>
<evidence type="ECO:0000313" key="2">
    <source>
        <dbReference type="Proteomes" id="UP000827976"/>
    </source>
</evidence>
<protein>
    <submittedName>
        <fullName evidence="1">Uncharacterized protein</fullName>
    </submittedName>
</protein>
<accession>A0ACB7W140</accession>
<sequence length="92" mass="10026">MNLCKLRSEGRKFVFIAVIIGIVYVIGTNAARPIPEYDNNTDGGDDVTVIVDCFNGISELVRYPSMYEKARTTMACWMGKLASGPSPKGPGH</sequence>
<name>A0ACB7W140_DIOAL</name>
<reference evidence="2" key="1">
    <citation type="journal article" date="2022" name="Nat. Commun.">
        <title>Chromosome evolution and the genetic basis of agronomically important traits in greater yam.</title>
        <authorList>
            <person name="Bredeson J.V."/>
            <person name="Lyons J.B."/>
            <person name="Oniyinde I.O."/>
            <person name="Okereke N.R."/>
            <person name="Kolade O."/>
            <person name="Nnabue I."/>
            <person name="Nwadili C.O."/>
            <person name="Hribova E."/>
            <person name="Parker M."/>
            <person name="Nwogha J."/>
            <person name="Shu S."/>
            <person name="Carlson J."/>
            <person name="Kariba R."/>
            <person name="Muthemba S."/>
            <person name="Knop K."/>
            <person name="Barton G.J."/>
            <person name="Sherwood A.V."/>
            <person name="Lopez-Montes A."/>
            <person name="Asiedu R."/>
            <person name="Jamnadass R."/>
            <person name="Muchugi A."/>
            <person name="Goodstein D."/>
            <person name="Egesi C.N."/>
            <person name="Featherston J."/>
            <person name="Asfaw A."/>
            <person name="Simpson G.G."/>
            <person name="Dolezel J."/>
            <person name="Hendre P.S."/>
            <person name="Van Deynze A."/>
            <person name="Kumar P.L."/>
            <person name="Obidiegwu J.E."/>
            <person name="Bhattacharjee R."/>
            <person name="Rokhsar D.S."/>
        </authorList>
    </citation>
    <scope>NUCLEOTIDE SEQUENCE [LARGE SCALE GENOMIC DNA]</scope>
    <source>
        <strain evidence="2">cv. TDa95/00328</strain>
    </source>
</reference>
<dbReference type="EMBL" id="CM037015">
    <property type="protein sequence ID" value="KAH7681255.1"/>
    <property type="molecule type" value="Genomic_DNA"/>
</dbReference>
<evidence type="ECO:0000313" key="1">
    <source>
        <dbReference type="EMBL" id="KAH7681255.1"/>
    </source>
</evidence>
<comment type="caution">
    <text evidence="1">The sequence shown here is derived from an EMBL/GenBank/DDBJ whole genome shotgun (WGS) entry which is preliminary data.</text>
</comment>
<keyword evidence="2" id="KW-1185">Reference proteome</keyword>
<proteinExistence type="predicted"/>